<feature type="domain" description="PABS" evidence="8">
    <location>
        <begin position="2"/>
        <end position="235"/>
    </location>
</feature>
<dbReference type="SUPFAM" id="SSF53335">
    <property type="entry name" value="S-adenosyl-L-methionine-dependent methyltransferases"/>
    <property type="match status" value="1"/>
</dbReference>
<accession>A0AAU8P9K9</accession>
<keyword evidence="2 4" id="KW-0808">Transferase</keyword>
<comment type="subunit">
    <text evidence="4">Homodimer or homotetramer.</text>
</comment>
<dbReference type="InterPro" id="IPR030374">
    <property type="entry name" value="PABS"/>
</dbReference>
<reference evidence="10" key="1">
    <citation type="submission" date="2011-05" db="EMBL/GenBank/DDBJ databases">
        <title>Complete sequence of Desulfotomaculum kuznetsovii DSM 6115.</title>
        <authorList>
            <person name="Lucas S."/>
            <person name="Han J."/>
            <person name="Lapidus A."/>
            <person name="Cheng J.-F."/>
            <person name="Goodwin L."/>
            <person name="Pitluck S."/>
            <person name="Peters L."/>
            <person name="Mikhailova N."/>
            <person name="Lu M."/>
            <person name="Saunders E."/>
            <person name="Han C."/>
            <person name="Tapia R."/>
            <person name="Land M."/>
            <person name="Hauser L."/>
            <person name="Kyrpides N."/>
            <person name="Ivanova N."/>
            <person name="Pagani I."/>
            <person name="Nazina T."/>
            <person name="Ivanova A."/>
            <person name="Parshina S."/>
            <person name="Kuever J."/>
            <person name="Muyzer G."/>
            <person name="Plugge C."/>
            <person name="Stams A."/>
            <person name="Woyke T."/>
        </authorList>
    </citation>
    <scope>NUCLEOTIDE SEQUENCE [LARGE SCALE GENOMIC DNA]</scope>
    <source>
        <strain evidence="10">DSM 6115 / VKM B-1805 / 17</strain>
    </source>
</reference>
<keyword evidence="10" id="KW-1185">Reference proteome</keyword>
<dbReference type="InterPro" id="IPR037163">
    <property type="entry name" value="Spermidine_synt_N_sf"/>
</dbReference>
<feature type="binding site" evidence="4">
    <location>
        <position position="31"/>
    </location>
    <ligand>
        <name>S-methyl-5'-thioadenosine</name>
        <dbReference type="ChEBI" id="CHEBI:17509"/>
    </ligand>
</feature>
<dbReference type="AlphaFoldDB" id="A0AAU8P9K9"/>
<comment type="similarity">
    <text evidence="1 4 6">Belongs to the spermidine/spermine synthase family.</text>
</comment>
<proteinExistence type="inferred from homology"/>
<feature type="active site" description="Proton acceptor" evidence="4 5">
    <location>
        <position position="155"/>
    </location>
</feature>
<evidence type="ECO:0000259" key="8">
    <source>
        <dbReference type="PROSITE" id="PS51006"/>
    </source>
</evidence>
<evidence type="ECO:0000313" key="9">
    <source>
        <dbReference type="EMBL" id="AEG14655.1"/>
    </source>
</evidence>
<keyword evidence="3 4" id="KW-0620">Polyamine biosynthesis</keyword>
<dbReference type="InterPro" id="IPR001045">
    <property type="entry name" value="Spermi_synthase"/>
</dbReference>
<feature type="binding site" evidence="4">
    <location>
        <position position="62"/>
    </location>
    <ligand>
        <name>spermidine</name>
        <dbReference type="ChEBI" id="CHEBI:57834"/>
    </ligand>
</feature>
<dbReference type="PANTHER" id="PTHR11558:SF11">
    <property type="entry name" value="SPERMIDINE SYNTHASE"/>
    <property type="match status" value="1"/>
</dbReference>
<evidence type="ECO:0000256" key="2">
    <source>
        <dbReference type="ARBA" id="ARBA00022679"/>
    </source>
</evidence>
<evidence type="ECO:0000256" key="5">
    <source>
        <dbReference type="PROSITE-ProRule" id="PRU00354"/>
    </source>
</evidence>
<feature type="binding site" evidence="4">
    <location>
        <begin position="137"/>
        <end position="138"/>
    </location>
    <ligand>
        <name>S-methyl-5'-thioadenosine</name>
        <dbReference type="ChEBI" id="CHEBI:17509"/>
    </ligand>
</feature>
<feature type="binding site" evidence="4">
    <location>
        <position position="86"/>
    </location>
    <ligand>
        <name>spermidine</name>
        <dbReference type="ChEBI" id="CHEBI:57834"/>
    </ligand>
</feature>
<comment type="pathway">
    <text evidence="4">Amine and polyamine biosynthesis; spermidine biosynthesis; spermidine from putrescine: step 1/1.</text>
</comment>
<evidence type="ECO:0000313" key="10">
    <source>
        <dbReference type="Proteomes" id="UP000009229"/>
    </source>
</evidence>
<feature type="binding site" evidence="4">
    <location>
        <position position="106"/>
    </location>
    <ligand>
        <name>S-methyl-5'-thioadenosine</name>
        <dbReference type="ChEBI" id="CHEBI:17509"/>
    </ligand>
</feature>
<dbReference type="Proteomes" id="UP000009229">
    <property type="component" value="Chromosome"/>
</dbReference>
<dbReference type="CDD" id="cd02440">
    <property type="entry name" value="AdoMet_MTases"/>
    <property type="match status" value="1"/>
</dbReference>
<dbReference type="EMBL" id="CP002770">
    <property type="protein sequence ID" value="AEG14655.1"/>
    <property type="molecule type" value="Genomic_DNA"/>
</dbReference>
<dbReference type="GO" id="GO:0004766">
    <property type="term" value="F:spermidine synthase activity"/>
    <property type="evidence" value="ECO:0007669"/>
    <property type="project" value="UniProtKB-UniRule"/>
</dbReference>
<dbReference type="HAMAP" id="MF_00198">
    <property type="entry name" value="Spermidine_synth"/>
    <property type="match status" value="1"/>
</dbReference>
<dbReference type="GO" id="GO:0008295">
    <property type="term" value="P:spermidine biosynthetic process"/>
    <property type="evidence" value="ECO:0007669"/>
    <property type="project" value="UniProtKB-UniRule"/>
</dbReference>
<evidence type="ECO:0000256" key="6">
    <source>
        <dbReference type="RuleBase" id="RU003836"/>
    </source>
</evidence>
<evidence type="ECO:0000256" key="4">
    <source>
        <dbReference type="HAMAP-Rule" id="MF_00198"/>
    </source>
</evidence>
<dbReference type="NCBIfam" id="TIGR00417">
    <property type="entry name" value="speE"/>
    <property type="match status" value="1"/>
</dbReference>
<feature type="binding site" evidence="4">
    <location>
        <position position="162"/>
    </location>
    <ligand>
        <name>S-methyl-5'-thioadenosine</name>
        <dbReference type="ChEBI" id="CHEBI:17509"/>
    </ligand>
</feature>
<keyword evidence="4 7" id="KW-0745">Spermidine biosynthesis</keyword>
<evidence type="ECO:0000256" key="3">
    <source>
        <dbReference type="ARBA" id="ARBA00023115"/>
    </source>
</evidence>
<protein>
    <recommendedName>
        <fullName evidence="4">Polyamine aminopropyltransferase</fullName>
    </recommendedName>
    <alternativeName>
        <fullName evidence="4">Putrescine aminopropyltransferase</fullName>
        <shortName evidence="4">PAPT</shortName>
    </alternativeName>
    <alternativeName>
        <fullName evidence="4">Spermidine synthase</fullName>
        <shortName evidence="4">SPDS</shortName>
        <shortName evidence="4">SPDSY</shortName>
        <ecNumber evidence="4">2.5.1.16</ecNumber>
    </alternativeName>
</protein>
<comment type="catalytic activity">
    <reaction evidence="4 7">
        <text>S-adenosyl 3-(methylsulfanyl)propylamine + putrescine = S-methyl-5'-thioadenosine + spermidine + H(+)</text>
        <dbReference type="Rhea" id="RHEA:12721"/>
        <dbReference type="ChEBI" id="CHEBI:15378"/>
        <dbReference type="ChEBI" id="CHEBI:17509"/>
        <dbReference type="ChEBI" id="CHEBI:57443"/>
        <dbReference type="ChEBI" id="CHEBI:57834"/>
        <dbReference type="ChEBI" id="CHEBI:326268"/>
        <dbReference type="EC" id="2.5.1.16"/>
    </reaction>
</comment>
<evidence type="ECO:0000256" key="7">
    <source>
        <dbReference type="RuleBase" id="RU003837"/>
    </source>
</evidence>
<dbReference type="InterPro" id="IPR029063">
    <property type="entry name" value="SAM-dependent_MTases_sf"/>
</dbReference>
<dbReference type="PROSITE" id="PS01330">
    <property type="entry name" value="PABS_1"/>
    <property type="match status" value="1"/>
</dbReference>
<dbReference type="GO" id="GO:0005829">
    <property type="term" value="C:cytosol"/>
    <property type="evidence" value="ECO:0007669"/>
    <property type="project" value="TreeGrafter"/>
</dbReference>
<gene>
    <name evidence="4" type="primary">speE</name>
    <name evidence="9" type="ordered locus">Desku_1068</name>
</gene>
<dbReference type="NCBIfam" id="NF037959">
    <property type="entry name" value="MFS_SpdSyn"/>
    <property type="match status" value="1"/>
</dbReference>
<dbReference type="EC" id="2.5.1.16" evidence="4"/>
<organism evidence="9 10">
    <name type="scientific">Desulfofundulus kuznetsovii (strain DSM 6115 / VKM B-1805 / 17)</name>
    <name type="common">Desulfotomaculum kuznetsovii</name>
    <dbReference type="NCBI Taxonomy" id="760568"/>
    <lineage>
        <taxon>Bacteria</taxon>
        <taxon>Bacillati</taxon>
        <taxon>Bacillota</taxon>
        <taxon>Clostridia</taxon>
        <taxon>Eubacteriales</taxon>
        <taxon>Peptococcaceae</taxon>
        <taxon>Desulfofundulus</taxon>
    </lineage>
</organism>
<comment type="function">
    <text evidence="4">Catalyzes the irreversible transfer of a propylamine group from the amino donor S-adenosylmethioninamine (decarboxy-AdoMet) to putrescine (1,4-diaminobutane) to yield spermidine.</text>
</comment>
<sequence>MNCWFTELQTDHMKLSCRVKKVLCEEKTPFQHLAVYDTVQFGRMLALDDVIQTTVKDEFVYHEMIAHVGLNTHPNPRRVLVIGGGDGGSIREILKHSSVEQATLVEIDERVIAAAREYLPEISCALDDPRVRVIVDDGIKHVKENRNTYDMIIVDSTDPVGPAEGLFGKAFYQDVHDALTEDGLFVAQTESPFFNQDIISRVFRDIRSIFPITRLFLACVPTYPGGLWSFTMGSKKYDPRQVNVLELPDLKTRYYSPAIHRAAFELPPFVAELVEQG</sequence>
<dbReference type="PANTHER" id="PTHR11558">
    <property type="entry name" value="SPERMIDINE/SPERMINE SYNTHASE"/>
    <property type="match status" value="1"/>
</dbReference>
<dbReference type="Pfam" id="PF17284">
    <property type="entry name" value="Spermine_synt_N"/>
    <property type="match status" value="1"/>
</dbReference>
<dbReference type="Gene3D" id="3.40.50.150">
    <property type="entry name" value="Vaccinia Virus protein VP39"/>
    <property type="match status" value="1"/>
</dbReference>
<name>A0AAU8P9K9_DESK7</name>
<dbReference type="PROSITE" id="PS51006">
    <property type="entry name" value="PABS_2"/>
    <property type="match status" value="1"/>
</dbReference>
<evidence type="ECO:0000256" key="1">
    <source>
        <dbReference type="ARBA" id="ARBA00007867"/>
    </source>
</evidence>
<dbReference type="KEGG" id="dku:Desku_1068"/>
<dbReference type="InterPro" id="IPR035246">
    <property type="entry name" value="Spermidine_synt_N"/>
</dbReference>
<dbReference type="Pfam" id="PF01564">
    <property type="entry name" value="Spermine_synth"/>
    <property type="match status" value="1"/>
</dbReference>
<dbReference type="NCBIfam" id="NF002010">
    <property type="entry name" value="PRK00811.1"/>
    <property type="match status" value="1"/>
</dbReference>
<dbReference type="InterPro" id="IPR030373">
    <property type="entry name" value="PABS_CS"/>
</dbReference>
<feature type="binding site" evidence="4">
    <location>
        <begin position="155"/>
        <end position="158"/>
    </location>
    <ligand>
        <name>spermidine</name>
        <dbReference type="ChEBI" id="CHEBI:57834"/>
    </ligand>
</feature>
<dbReference type="Gene3D" id="2.30.140.10">
    <property type="entry name" value="Spermidine synthase, tetramerisation domain"/>
    <property type="match status" value="1"/>
</dbReference>
<dbReference type="RefSeq" id="WP_013822170.1">
    <property type="nucleotide sequence ID" value="NC_015573.1"/>
</dbReference>